<comment type="caution">
    <text evidence="2">The sequence shown here is derived from an EMBL/GenBank/DDBJ whole genome shotgun (WGS) entry which is preliminary data.</text>
</comment>
<organism evidence="2 3">
    <name type="scientific">Polarella glacialis</name>
    <name type="common">Dinoflagellate</name>
    <dbReference type="NCBI Taxonomy" id="89957"/>
    <lineage>
        <taxon>Eukaryota</taxon>
        <taxon>Sar</taxon>
        <taxon>Alveolata</taxon>
        <taxon>Dinophyceae</taxon>
        <taxon>Suessiales</taxon>
        <taxon>Suessiaceae</taxon>
        <taxon>Polarella</taxon>
    </lineage>
</organism>
<sequence length="528" mass="56895">MVIGSDAADQRDQTWEVVGGGDNGGLVVRESRELTSPQEPERLSTGALVGQLKLAGERLHFERLTGTGPDRGWVSISLKGKALLVKSNRRPTESEAAARAKEKLPRPEVVAALQQASEALAAGAKFEAANDAFTAMAAVWGSCKASRPQLLLARGLLLWRWSLLGKALAHLKEADSQGATGASLALLAQKICLSQWLDARRHAEELGRRDVLEVLDHWETAACKMDLFFPRSTAMVPQPAEVMPGIRMTDMLMPISEDVELGARLLLQVDQAGKALSQKPLVLCFHREDESVDALMNQGGLFEPFQSAGVSIIAVGYRGYGFSSGTPSQTSLNSDAGSVCDSLPKLFKDHSLPWPWPGRLVLYGSALGSRVASYLAGVRGSQFFDGGVVLESAWCGSYAPGAEPPPEPQEGPSVRGRFRLRVRNEEMSEVAADVGSLCRKLLDQAGAQHSEVFGHLRDNEDLLRGFDGRLLVLHGDQDLVTPVSHAERLCAAAESASRKLVIMSGKGADTLRADTRYADALKMFFTGS</sequence>
<evidence type="ECO:0000313" key="2">
    <source>
        <dbReference type="EMBL" id="CAE8633155.1"/>
    </source>
</evidence>
<dbReference type="OrthoDB" id="10249433at2759"/>
<dbReference type="Proteomes" id="UP000654075">
    <property type="component" value="Unassembled WGS sequence"/>
</dbReference>
<feature type="domain" description="Serine aminopeptidase S33" evidence="1">
    <location>
        <begin position="279"/>
        <end position="505"/>
    </location>
</feature>
<dbReference type="PANTHER" id="PTHR12277">
    <property type="entry name" value="ALPHA/BETA HYDROLASE DOMAIN-CONTAINING PROTEIN"/>
    <property type="match status" value="1"/>
</dbReference>
<reference evidence="2" key="1">
    <citation type="submission" date="2021-02" db="EMBL/GenBank/DDBJ databases">
        <authorList>
            <person name="Dougan E. K."/>
            <person name="Rhodes N."/>
            <person name="Thang M."/>
            <person name="Chan C."/>
        </authorList>
    </citation>
    <scope>NUCLEOTIDE SEQUENCE</scope>
</reference>
<proteinExistence type="predicted"/>
<dbReference type="Pfam" id="PF12146">
    <property type="entry name" value="Hydrolase_4"/>
    <property type="match status" value="1"/>
</dbReference>
<evidence type="ECO:0000313" key="3">
    <source>
        <dbReference type="Proteomes" id="UP000654075"/>
    </source>
</evidence>
<name>A0A813H667_POLGL</name>
<dbReference type="SUPFAM" id="SSF53474">
    <property type="entry name" value="alpha/beta-Hydrolases"/>
    <property type="match status" value="1"/>
</dbReference>
<evidence type="ECO:0000259" key="1">
    <source>
        <dbReference type="Pfam" id="PF12146"/>
    </source>
</evidence>
<protein>
    <recommendedName>
        <fullName evidence="1">Serine aminopeptidase S33 domain-containing protein</fullName>
    </recommendedName>
</protein>
<accession>A0A813H667</accession>
<dbReference type="Gene3D" id="3.40.50.1820">
    <property type="entry name" value="alpha/beta hydrolase"/>
    <property type="match status" value="1"/>
</dbReference>
<keyword evidence="3" id="KW-1185">Reference proteome</keyword>
<dbReference type="InterPro" id="IPR022742">
    <property type="entry name" value="Hydrolase_4"/>
</dbReference>
<gene>
    <name evidence="2" type="ORF">PGLA1383_LOCUS49068</name>
</gene>
<dbReference type="PANTHER" id="PTHR12277:SF81">
    <property type="entry name" value="PROTEIN ABHD13"/>
    <property type="match status" value="1"/>
</dbReference>
<dbReference type="AlphaFoldDB" id="A0A813H667"/>
<dbReference type="InterPro" id="IPR029058">
    <property type="entry name" value="AB_hydrolase_fold"/>
</dbReference>
<dbReference type="EMBL" id="CAJNNV010030650">
    <property type="protein sequence ID" value="CAE8633155.1"/>
    <property type="molecule type" value="Genomic_DNA"/>
</dbReference>